<evidence type="ECO:0000256" key="5">
    <source>
        <dbReference type="SAM" id="MobiDB-lite"/>
    </source>
</evidence>
<dbReference type="OrthoDB" id="407658at2759"/>
<dbReference type="AlphaFoldDB" id="J7SAK0"/>
<gene>
    <name evidence="7" type="primary">KNAG0L01950</name>
    <name evidence="7" type="ordered locus">KNAG_0L01950</name>
</gene>
<evidence type="ECO:0000256" key="3">
    <source>
        <dbReference type="ARBA" id="ARBA00023242"/>
    </source>
</evidence>
<dbReference type="InterPro" id="IPR007109">
    <property type="entry name" value="Brix"/>
</dbReference>
<evidence type="ECO:0000256" key="2">
    <source>
        <dbReference type="ARBA" id="ARBA00010782"/>
    </source>
</evidence>
<dbReference type="PANTHER" id="PTHR12728">
    <property type="entry name" value="BRIX DOMAIN CONTAINING PROTEIN"/>
    <property type="match status" value="1"/>
</dbReference>
<dbReference type="Proteomes" id="UP000006310">
    <property type="component" value="Chromosome 12"/>
</dbReference>
<protein>
    <recommendedName>
        <fullName evidence="4">Ribosome production factor 2 homolog</fullName>
    </recommendedName>
    <alternativeName>
        <fullName evidence="4">Ribosome biogenesis protein RPF2 homolog</fullName>
    </alternativeName>
</protein>
<feature type="domain" description="Brix" evidence="6">
    <location>
        <begin position="28"/>
        <end position="253"/>
    </location>
</feature>
<dbReference type="HOGENOM" id="CLU_049783_0_0_1"/>
<dbReference type="KEGG" id="kng:KNAG_0L01950"/>
<reference evidence="8" key="2">
    <citation type="submission" date="2012-08" db="EMBL/GenBank/DDBJ databases">
        <title>Genome sequence of Kazachstania naganishii.</title>
        <authorList>
            <person name="Gordon J.L."/>
            <person name="Armisen D."/>
            <person name="Proux-Wera E."/>
            <person name="OhEigeartaigh S.S."/>
            <person name="Byrne K.P."/>
            <person name="Wolfe K.H."/>
        </authorList>
    </citation>
    <scope>NUCLEOTIDE SEQUENCE [LARGE SCALE GENOMIC DNA]</scope>
    <source>
        <strain evidence="8">ATCC MYA-139 / BCRC 22969 / CBS 8797 / CCRC 22969 / KCTC 17520 / NBRC 10181 / NCYC 3082</strain>
    </source>
</reference>
<comment type="similarity">
    <text evidence="2 4">Belongs to the RPF2 family.</text>
</comment>
<comment type="subcellular location">
    <subcellularLocation>
        <location evidence="1 4">Nucleus</location>
        <location evidence="1 4">Nucleolus</location>
    </subcellularLocation>
</comment>
<dbReference type="STRING" id="1071383.J7SAK0"/>
<dbReference type="InterPro" id="IPR039770">
    <property type="entry name" value="Rpf2"/>
</dbReference>
<evidence type="ECO:0000256" key="4">
    <source>
        <dbReference type="RuleBase" id="RU367086"/>
    </source>
</evidence>
<dbReference type="GO" id="GO:0005730">
    <property type="term" value="C:nucleolus"/>
    <property type="evidence" value="ECO:0007669"/>
    <property type="project" value="UniProtKB-SubCell"/>
</dbReference>
<keyword evidence="3 4" id="KW-0539">Nucleus</keyword>
<proteinExistence type="inferred from homology"/>
<evidence type="ECO:0000313" key="7">
    <source>
        <dbReference type="EMBL" id="CCK72814.1"/>
    </source>
</evidence>
<dbReference type="PANTHER" id="PTHR12728:SF0">
    <property type="entry name" value="RIBOSOME PRODUCTION FACTOR 2 HOMOLOG"/>
    <property type="match status" value="1"/>
</dbReference>
<dbReference type="GO" id="GO:0000466">
    <property type="term" value="P:maturation of 5.8S rRNA from tricistronic rRNA transcript (SSU-rRNA, 5.8S rRNA, LSU-rRNA)"/>
    <property type="evidence" value="ECO:0007669"/>
    <property type="project" value="EnsemblFungi"/>
</dbReference>
<dbReference type="EMBL" id="HE978325">
    <property type="protein sequence ID" value="CCK72814.1"/>
    <property type="molecule type" value="Genomic_DNA"/>
</dbReference>
<dbReference type="eggNOG" id="KOG3031">
    <property type="taxonomic scope" value="Eukaryota"/>
</dbReference>
<dbReference type="GO" id="GO:0008312">
    <property type="term" value="F:7S RNA binding"/>
    <property type="evidence" value="ECO:0007669"/>
    <property type="project" value="EnsemblFungi"/>
</dbReference>
<dbReference type="GO" id="GO:0008097">
    <property type="term" value="F:5S rRNA binding"/>
    <property type="evidence" value="ECO:0007669"/>
    <property type="project" value="EnsemblFungi"/>
</dbReference>
<sequence>MIRTVKPKNARAKRALEKREPKLVENVKRALFVPGESSSQYLHDVCVELGNLKKPYVKRFQRKNKVRCFEDASSLEFLAEKNDSSLVVVATHSKKRPHTLTFARTFNYKVYDMVELSVLRESSRLMSELRGESAAAGIAAAQVGLNPMFSFQGALFDTHPVYRQLKSLFMDFFRGDRAHDEQHNLQDVAGLQHVISLTVGEPETEETTPPLLFRVYRLRTYRSEGQKLPRVELVETGPRLDFKVGRVHTPEPDLVREAHVRAKQTLGAPQVKNVERDSMGDKFGRVHLGKQELMKLQTRKMKGLKSKFDQTPGEDDPEISDDSYGEDFTTATDIDVAPPAKKKQRK</sequence>
<evidence type="ECO:0000256" key="1">
    <source>
        <dbReference type="ARBA" id="ARBA00004604"/>
    </source>
</evidence>
<feature type="region of interest" description="Disordered" evidence="5">
    <location>
        <begin position="301"/>
        <end position="346"/>
    </location>
</feature>
<evidence type="ECO:0000259" key="6">
    <source>
        <dbReference type="PROSITE" id="PS50833"/>
    </source>
</evidence>
<evidence type="ECO:0000313" key="8">
    <source>
        <dbReference type="Proteomes" id="UP000006310"/>
    </source>
</evidence>
<dbReference type="RefSeq" id="XP_022467058.1">
    <property type="nucleotide sequence ID" value="XM_022610799.1"/>
</dbReference>
<reference evidence="7 8" key="1">
    <citation type="journal article" date="2011" name="Proc. Natl. Acad. Sci. U.S.A.">
        <title>Evolutionary erosion of yeast sex chromosomes by mating-type switching accidents.</title>
        <authorList>
            <person name="Gordon J.L."/>
            <person name="Armisen D."/>
            <person name="Proux-Wera E."/>
            <person name="Oheigeartaigh S.S."/>
            <person name="Byrne K.P."/>
            <person name="Wolfe K.H."/>
        </authorList>
    </citation>
    <scope>NUCLEOTIDE SEQUENCE [LARGE SCALE GENOMIC DNA]</scope>
    <source>
        <strain evidence="8">ATCC MYA-139 / BCRC 22969 / CBS 8797 / CCRC 22969 / KCTC 17520 / NBRC 10181 / NCYC 3082</strain>
    </source>
</reference>
<accession>J7SAK0</accession>
<dbReference type="PROSITE" id="PS50833">
    <property type="entry name" value="BRIX"/>
    <property type="match status" value="1"/>
</dbReference>
<dbReference type="Pfam" id="PF04427">
    <property type="entry name" value="Brix"/>
    <property type="match status" value="1"/>
</dbReference>
<name>J7SAK0_HUIN7</name>
<dbReference type="OMA" id="VGLKPMF"/>
<organism evidence="7 8">
    <name type="scientific">Huiozyma naganishii (strain ATCC MYA-139 / BCRC 22969 / CBS 8797 / KCTC 17520 / NBRC 10181 / NCYC 3082 / Yp74L-3)</name>
    <name type="common">Yeast</name>
    <name type="synonym">Kazachstania naganishii</name>
    <dbReference type="NCBI Taxonomy" id="1071383"/>
    <lineage>
        <taxon>Eukaryota</taxon>
        <taxon>Fungi</taxon>
        <taxon>Dikarya</taxon>
        <taxon>Ascomycota</taxon>
        <taxon>Saccharomycotina</taxon>
        <taxon>Saccharomycetes</taxon>
        <taxon>Saccharomycetales</taxon>
        <taxon>Saccharomycetaceae</taxon>
        <taxon>Huiozyma</taxon>
    </lineage>
</organism>
<keyword evidence="8" id="KW-1185">Reference proteome</keyword>
<dbReference type="GO" id="GO:0000463">
    <property type="term" value="P:maturation of LSU-rRNA from tricistronic rRNA transcript (SSU-rRNA, 5.8S rRNA, LSU-rRNA)"/>
    <property type="evidence" value="ECO:0007669"/>
    <property type="project" value="EnsemblFungi"/>
</dbReference>
<feature type="compositionally biased region" description="Acidic residues" evidence="5">
    <location>
        <begin position="312"/>
        <end position="325"/>
    </location>
</feature>
<dbReference type="GO" id="GO:1902626">
    <property type="term" value="P:assembly of large subunit precursor of preribosome"/>
    <property type="evidence" value="ECO:0007669"/>
    <property type="project" value="EnsemblFungi"/>
</dbReference>
<dbReference type="SMART" id="SM00879">
    <property type="entry name" value="Brix"/>
    <property type="match status" value="1"/>
</dbReference>
<dbReference type="GeneID" id="34528587"/>